<protein>
    <recommendedName>
        <fullName evidence="4">ABC transporter domain-containing protein</fullName>
    </recommendedName>
</protein>
<evidence type="ECO:0000313" key="3">
    <source>
        <dbReference type="Proteomes" id="UP000054477"/>
    </source>
</evidence>
<dbReference type="EMBL" id="KN838684">
    <property type="protein sequence ID" value="KIJ97783.1"/>
    <property type="molecule type" value="Genomic_DNA"/>
</dbReference>
<dbReference type="OrthoDB" id="10255969at2759"/>
<dbReference type="AlphaFoldDB" id="A0A0C9X8N8"/>
<evidence type="ECO:0008006" key="4">
    <source>
        <dbReference type="Google" id="ProtNLM"/>
    </source>
</evidence>
<evidence type="ECO:0000256" key="1">
    <source>
        <dbReference type="SAM" id="MobiDB-lite"/>
    </source>
</evidence>
<feature type="compositionally biased region" description="Basic and acidic residues" evidence="1">
    <location>
        <begin position="148"/>
        <end position="158"/>
    </location>
</feature>
<organism evidence="2 3">
    <name type="scientific">Laccaria amethystina LaAM-08-1</name>
    <dbReference type="NCBI Taxonomy" id="1095629"/>
    <lineage>
        <taxon>Eukaryota</taxon>
        <taxon>Fungi</taxon>
        <taxon>Dikarya</taxon>
        <taxon>Basidiomycota</taxon>
        <taxon>Agaricomycotina</taxon>
        <taxon>Agaricomycetes</taxon>
        <taxon>Agaricomycetidae</taxon>
        <taxon>Agaricales</taxon>
        <taxon>Agaricineae</taxon>
        <taxon>Hydnangiaceae</taxon>
        <taxon>Laccaria</taxon>
    </lineage>
</organism>
<reference evidence="3" key="2">
    <citation type="submission" date="2015-01" db="EMBL/GenBank/DDBJ databases">
        <title>Evolutionary Origins and Diversification of the Mycorrhizal Mutualists.</title>
        <authorList>
            <consortium name="DOE Joint Genome Institute"/>
            <consortium name="Mycorrhizal Genomics Consortium"/>
            <person name="Kohler A."/>
            <person name="Kuo A."/>
            <person name="Nagy L.G."/>
            <person name="Floudas D."/>
            <person name="Copeland A."/>
            <person name="Barry K.W."/>
            <person name="Cichocki N."/>
            <person name="Veneault-Fourrey C."/>
            <person name="LaButti K."/>
            <person name="Lindquist E.A."/>
            <person name="Lipzen A."/>
            <person name="Lundell T."/>
            <person name="Morin E."/>
            <person name="Murat C."/>
            <person name="Riley R."/>
            <person name="Ohm R."/>
            <person name="Sun H."/>
            <person name="Tunlid A."/>
            <person name="Henrissat B."/>
            <person name="Grigoriev I.V."/>
            <person name="Hibbett D.S."/>
            <person name="Martin F."/>
        </authorList>
    </citation>
    <scope>NUCLEOTIDE SEQUENCE [LARGE SCALE GENOMIC DNA]</scope>
    <source>
        <strain evidence="3">LaAM-08-1</strain>
    </source>
</reference>
<name>A0A0C9X8N8_9AGAR</name>
<accession>A0A0C9X8N8</accession>
<proteinExistence type="predicted"/>
<reference evidence="2 3" key="1">
    <citation type="submission" date="2014-04" db="EMBL/GenBank/DDBJ databases">
        <authorList>
            <consortium name="DOE Joint Genome Institute"/>
            <person name="Kuo A."/>
            <person name="Kohler A."/>
            <person name="Nagy L.G."/>
            <person name="Floudas D."/>
            <person name="Copeland A."/>
            <person name="Barry K.W."/>
            <person name="Cichocki N."/>
            <person name="Veneault-Fourrey C."/>
            <person name="LaButti K."/>
            <person name="Lindquist E.A."/>
            <person name="Lipzen A."/>
            <person name="Lundell T."/>
            <person name="Morin E."/>
            <person name="Murat C."/>
            <person name="Sun H."/>
            <person name="Tunlid A."/>
            <person name="Henrissat B."/>
            <person name="Grigoriev I.V."/>
            <person name="Hibbett D.S."/>
            <person name="Martin F."/>
            <person name="Nordberg H.P."/>
            <person name="Cantor M.N."/>
            <person name="Hua S.X."/>
        </authorList>
    </citation>
    <scope>NUCLEOTIDE SEQUENCE [LARGE SCALE GENOMIC DNA]</scope>
    <source>
        <strain evidence="2 3">LaAM-08-1</strain>
    </source>
</reference>
<feature type="region of interest" description="Disordered" evidence="1">
    <location>
        <begin position="134"/>
        <end position="158"/>
    </location>
</feature>
<evidence type="ECO:0000313" key="2">
    <source>
        <dbReference type="EMBL" id="KIJ97783.1"/>
    </source>
</evidence>
<feature type="region of interest" description="Disordered" evidence="1">
    <location>
        <begin position="1"/>
        <end position="26"/>
    </location>
</feature>
<keyword evidence="3" id="KW-1185">Reference proteome</keyword>
<feature type="compositionally biased region" description="Polar residues" evidence="1">
    <location>
        <begin position="1"/>
        <end position="10"/>
    </location>
</feature>
<gene>
    <name evidence="2" type="ORF">K443DRAFT_228621</name>
</gene>
<sequence length="158" mass="17444">MGVGWGSSNERGGRYPDWVEGQGGTDKEGKLNHLMREARIARAVLKAPEVLLLDEPFTGFRSSLSLPPHCPLRRTPHLPIPTHNPRDARSGRAVGVDYACVERWRGGVTVSAEDRGQRHPYAYPPFDAVCTLSKVEPPSTPAPIPPLSDERSRSPFRL</sequence>
<dbReference type="Proteomes" id="UP000054477">
    <property type="component" value="Unassembled WGS sequence"/>
</dbReference>
<dbReference type="HOGENOM" id="CLU_1669644_0_0_1"/>